<evidence type="ECO:0000313" key="2">
    <source>
        <dbReference type="Proteomes" id="UP000189295"/>
    </source>
</evidence>
<gene>
    <name evidence="1" type="ORF">BLL36_11415</name>
</gene>
<name>A0A1V2K9L9_PSECE</name>
<dbReference type="OrthoDB" id="6904647at2"/>
<organism evidence="1 2">
    <name type="scientific">Pseudomonas cedrina subsp. cedrina</name>
    <dbReference type="NCBI Taxonomy" id="76762"/>
    <lineage>
        <taxon>Bacteria</taxon>
        <taxon>Pseudomonadati</taxon>
        <taxon>Pseudomonadota</taxon>
        <taxon>Gammaproteobacteria</taxon>
        <taxon>Pseudomonadales</taxon>
        <taxon>Pseudomonadaceae</taxon>
        <taxon>Pseudomonas</taxon>
    </lineage>
</organism>
<dbReference type="Proteomes" id="UP000189295">
    <property type="component" value="Unassembled WGS sequence"/>
</dbReference>
<protein>
    <submittedName>
        <fullName evidence="1">Uncharacterized protein</fullName>
    </submittedName>
</protein>
<sequence length="221" mass="25524">MNTQEEILNYLRRRVPRSHFEEIKNIVPVAFRKAFEAGNDIVHIPKDRKRAQDRYTYIQDGLAGLQQAWSSQVVSTNPEGEFYTLMTTADVRLTAAVKPWKKTLRPAKYRLNNSKLNSFLMSPQLQLGEASRINISADHTLNAIIIPLSPPRHMNQDAPLDIILAVPYFNSCVDYHVWCSLNKFLIGYESELDESVDLAWPVIRKQMRRDEGLEDFYGEEL</sequence>
<dbReference type="AlphaFoldDB" id="A0A1V2K9L9"/>
<accession>A0A1V2K9L9</accession>
<evidence type="ECO:0000313" key="1">
    <source>
        <dbReference type="EMBL" id="ONH54279.1"/>
    </source>
</evidence>
<dbReference type="RefSeq" id="WP_130925912.1">
    <property type="nucleotide sequence ID" value="NZ_MNPW01000005.1"/>
</dbReference>
<dbReference type="EMBL" id="MNPW01000005">
    <property type="protein sequence ID" value="ONH54279.1"/>
    <property type="molecule type" value="Genomic_DNA"/>
</dbReference>
<comment type="caution">
    <text evidence="1">The sequence shown here is derived from an EMBL/GenBank/DDBJ whole genome shotgun (WGS) entry which is preliminary data.</text>
</comment>
<proteinExistence type="predicted"/>
<reference evidence="1 2" key="1">
    <citation type="submission" date="2016-10" db="EMBL/GenBank/DDBJ databases">
        <title>Pseudomonas lactis sp. nov. and Pseudomonas paralactis sp. nov., isolated from bovine raw milk.</title>
        <authorList>
            <person name="Von Neubeck M."/>
            <person name="Huptas C."/>
            <person name="Glueck C."/>
            <person name="Krewinkel M."/>
            <person name="Stoeckel M."/>
            <person name="Stressler T."/>
            <person name="Fischer L."/>
            <person name="Hinrichs J."/>
            <person name="Scherer S."/>
            <person name="Wenning M."/>
        </authorList>
    </citation>
    <scope>NUCLEOTIDE SEQUENCE [LARGE SCALE GENOMIC DNA]</scope>
    <source>
        <strain evidence="1 2">DSM 17516</strain>
    </source>
</reference>